<accession>A0ABT6L0A7</accession>
<dbReference type="EMBL" id="JARXVE010000003">
    <property type="protein sequence ID" value="MDH6195470.1"/>
    <property type="molecule type" value="Genomic_DNA"/>
</dbReference>
<name>A0ABT6L0A7_9MYCO</name>
<gene>
    <name evidence="2" type="ORF">M2272_002110</name>
</gene>
<reference evidence="2 3" key="1">
    <citation type="submission" date="2023-04" db="EMBL/GenBank/DDBJ databases">
        <title>Forest soil microbial communities from Buena Vista Peninsula, Colon Province, Panama.</title>
        <authorList>
            <person name="Bouskill N."/>
        </authorList>
    </citation>
    <scope>NUCLEOTIDE SEQUENCE [LARGE SCALE GENOMIC DNA]</scope>
    <source>
        <strain evidence="2 3">AC80</strain>
    </source>
</reference>
<dbReference type="RefSeq" id="WP_280832126.1">
    <property type="nucleotide sequence ID" value="NZ_JARXVE010000003.1"/>
</dbReference>
<evidence type="ECO:0000313" key="2">
    <source>
        <dbReference type="EMBL" id="MDH6195470.1"/>
    </source>
</evidence>
<evidence type="ECO:0000256" key="1">
    <source>
        <dbReference type="ARBA" id="ARBA00008525"/>
    </source>
</evidence>
<comment type="similarity">
    <text evidence="1">Belongs to the UPF0167 family.</text>
</comment>
<organism evidence="2 3">
    <name type="scientific">Mycolicibacterium frederiksbergense</name>
    <dbReference type="NCBI Taxonomy" id="117567"/>
    <lineage>
        <taxon>Bacteria</taxon>
        <taxon>Bacillati</taxon>
        <taxon>Actinomycetota</taxon>
        <taxon>Actinomycetes</taxon>
        <taxon>Mycobacteriales</taxon>
        <taxon>Mycobacteriaceae</taxon>
        <taxon>Mycolicibacterium</taxon>
    </lineage>
</organism>
<dbReference type="Proteomes" id="UP001160130">
    <property type="component" value="Unassembled WGS sequence"/>
</dbReference>
<dbReference type="InterPro" id="IPR005363">
    <property type="entry name" value="UPF0167"/>
</dbReference>
<protein>
    <submittedName>
        <fullName evidence="2">Uncharacterized protein CbrC (UPF0167 family)</fullName>
    </submittedName>
</protein>
<comment type="caution">
    <text evidence="2">The sequence shown here is derived from an EMBL/GenBank/DDBJ whole genome shotgun (WGS) entry which is preliminary data.</text>
</comment>
<keyword evidence="3" id="KW-1185">Reference proteome</keyword>
<evidence type="ECO:0000313" key="3">
    <source>
        <dbReference type="Proteomes" id="UP001160130"/>
    </source>
</evidence>
<dbReference type="Pfam" id="PF03691">
    <property type="entry name" value="UPF0167"/>
    <property type="match status" value="1"/>
</dbReference>
<proteinExistence type="inferred from homology"/>
<sequence>MDRPNFKYSPNAYDIAFEDLDGVCACCDESRSLKYRGPFYCSGDEPDYICPWCIADGRAAAKFGGSFGAFTGWMDIEGVSPDPNDPPPAIPRELLLNITDRTPGYFSWQQSVWLTHCNEPCAFLGKTDREALEPILDEIRPDIERTYTRDPDWVLEHLTEDGMIAGCLFKCVHCGRHRLHVDMG</sequence>